<feature type="compositionally biased region" description="Basic and acidic residues" evidence="1">
    <location>
        <begin position="12"/>
        <end position="21"/>
    </location>
</feature>
<feature type="region of interest" description="Disordered" evidence="1">
    <location>
        <begin position="1"/>
        <end position="22"/>
    </location>
</feature>
<keyword evidence="3" id="KW-1185">Reference proteome</keyword>
<reference evidence="3" key="1">
    <citation type="journal article" date="2019" name="Int. J. Syst. Evol. Microbiol.">
        <title>The Global Catalogue of Microorganisms (GCM) 10K type strain sequencing project: providing services to taxonomists for standard genome sequencing and annotation.</title>
        <authorList>
            <consortium name="The Broad Institute Genomics Platform"/>
            <consortium name="The Broad Institute Genome Sequencing Center for Infectious Disease"/>
            <person name="Wu L."/>
            <person name="Ma J."/>
        </authorList>
    </citation>
    <scope>NUCLEOTIDE SEQUENCE [LARGE SCALE GENOMIC DNA]</scope>
    <source>
        <strain evidence="3">JCM 6305</strain>
    </source>
</reference>
<feature type="region of interest" description="Disordered" evidence="1">
    <location>
        <begin position="60"/>
        <end position="84"/>
    </location>
</feature>
<dbReference type="EMBL" id="BAAASZ010000017">
    <property type="protein sequence ID" value="GAA2436947.1"/>
    <property type="molecule type" value="Genomic_DNA"/>
</dbReference>
<name>A0ABP5WXZ0_9ACTN</name>
<dbReference type="Proteomes" id="UP001501638">
    <property type="component" value="Unassembled WGS sequence"/>
</dbReference>
<comment type="caution">
    <text evidence="2">The sequence shown here is derived from an EMBL/GenBank/DDBJ whole genome shotgun (WGS) entry which is preliminary data.</text>
</comment>
<evidence type="ECO:0000313" key="3">
    <source>
        <dbReference type="Proteomes" id="UP001501638"/>
    </source>
</evidence>
<evidence type="ECO:0000313" key="2">
    <source>
        <dbReference type="EMBL" id="GAA2436947.1"/>
    </source>
</evidence>
<evidence type="ECO:0000256" key="1">
    <source>
        <dbReference type="SAM" id="MobiDB-lite"/>
    </source>
</evidence>
<gene>
    <name evidence="2" type="ORF">GCM10010405_20230</name>
</gene>
<proteinExistence type="predicted"/>
<organism evidence="2 3">
    <name type="scientific">Streptomyces macrosporus</name>
    <dbReference type="NCBI Taxonomy" id="44032"/>
    <lineage>
        <taxon>Bacteria</taxon>
        <taxon>Bacillati</taxon>
        <taxon>Actinomycetota</taxon>
        <taxon>Actinomycetes</taxon>
        <taxon>Kitasatosporales</taxon>
        <taxon>Streptomycetaceae</taxon>
        <taxon>Streptomyces</taxon>
    </lineage>
</organism>
<accession>A0ABP5WXZ0</accession>
<sequence>MILRSSGVTLRAPREARDGRETASSTLPIGFLSVNVPLDFSLTWTFRLFSLTLALSAASLRRRAPRTPGPPRVQRAGSGVFPGPENPGNVLLFAPQVRGY</sequence>
<protein>
    <submittedName>
        <fullName evidence="2">Uncharacterized protein</fullName>
    </submittedName>
</protein>